<evidence type="ECO:0000259" key="5">
    <source>
        <dbReference type="Pfam" id="PF00347"/>
    </source>
</evidence>
<reference evidence="6 7" key="1">
    <citation type="journal article" date="2023" name="Elife">
        <title>Identification of key yeast species and microbe-microbe interactions impacting larval growth of Drosophila in the wild.</title>
        <authorList>
            <person name="Mure A."/>
            <person name="Sugiura Y."/>
            <person name="Maeda R."/>
            <person name="Honda K."/>
            <person name="Sakurai N."/>
            <person name="Takahashi Y."/>
            <person name="Watada M."/>
            <person name="Katoh T."/>
            <person name="Gotoh A."/>
            <person name="Gotoh Y."/>
            <person name="Taniguchi I."/>
            <person name="Nakamura K."/>
            <person name="Hayashi T."/>
            <person name="Katayama T."/>
            <person name="Uemura T."/>
            <person name="Hattori Y."/>
        </authorList>
    </citation>
    <scope>NUCLEOTIDE SEQUENCE [LARGE SCALE GENOMIC DNA]</scope>
    <source>
        <strain evidence="6 7">SB-73</strain>
    </source>
</reference>
<dbReference type="InterPro" id="IPR000702">
    <property type="entry name" value="Ribosomal_uL6-like"/>
</dbReference>
<gene>
    <name evidence="6" type="ORF">DASB73_041460</name>
</gene>
<evidence type="ECO:0000256" key="1">
    <source>
        <dbReference type="ARBA" id="ARBA00009356"/>
    </source>
</evidence>
<proteinExistence type="inferred from homology"/>
<accession>A0AAV5RPS0</accession>
<dbReference type="Pfam" id="PF00347">
    <property type="entry name" value="Ribosomal_L6"/>
    <property type="match status" value="2"/>
</dbReference>
<protein>
    <submittedName>
        <fullName evidence="6">Mitochondrial 54S ribosomal protein YmL16</fullName>
    </submittedName>
</protein>
<dbReference type="PRINTS" id="PR00059">
    <property type="entry name" value="RIBOSOMALL6"/>
</dbReference>
<dbReference type="PANTHER" id="PTHR11655:SF14">
    <property type="entry name" value="LARGE RIBOSOMAL SUBUNIT PROTEIN UL6M"/>
    <property type="match status" value="1"/>
</dbReference>
<keyword evidence="3 4" id="KW-0687">Ribonucleoprotein</keyword>
<feature type="domain" description="Large ribosomal subunit protein uL6 alpha-beta" evidence="5">
    <location>
        <begin position="64"/>
        <end position="123"/>
    </location>
</feature>
<comment type="similarity">
    <text evidence="1 4">Belongs to the universal ribosomal protein uL6 family.</text>
</comment>
<evidence type="ECO:0000256" key="3">
    <source>
        <dbReference type="ARBA" id="ARBA00023274"/>
    </source>
</evidence>
<dbReference type="GO" id="GO:0005762">
    <property type="term" value="C:mitochondrial large ribosomal subunit"/>
    <property type="evidence" value="ECO:0007669"/>
    <property type="project" value="TreeGrafter"/>
</dbReference>
<dbReference type="InterPro" id="IPR002358">
    <property type="entry name" value="Ribosomal_uL6_CS"/>
</dbReference>
<evidence type="ECO:0000313" key="6">
    <source>
        <dbReference type="EMBL" id="GMM53183.1"/>
    </source>
</evidence>
<dbReference type="Proteomes" id="UP001362899">
    <property type="component" value="Unassembled WGS sequence"/>
</dbReference>
<feature type="domain" description="Large ribosomal subunit protein uL6 alpha-beta" evidence="5">
    <location>
        <begin position="131"/>
        <end position="203"/>
    </location>
</feature>
<dbReference type="SUPFAM" id="SSF56053">
    <property type="entry name" value="Ribosomal protein L6"/>
    <property type="match status" value="2"/>
</dbReference>
<evidence type="ECO:0000256" key="4">
    <source>
        <dbReference type="RuleBase" id="RU003869"/>
    </source>
</evidence>
<sequence length="218" mass="24370">MLRHLRSFSTTRTALSNIGSAPIIIPKSAKLSLFNHTVDPVSKLRMDVDKMRNGKPKIYLTKYITVEGPRGKLDVDLADFIKINLENEKATVSVEEPKRKHQRSMWGTSRSLLANAVTGVTEGHLCIVKLVGTGFRAALDGNKLVLRVGFSIPRILEVPAGVEVKVPVPHRIIIEGADKQQIKLFAARLRAFRKPEPYKGKGIFIDEETIKLKQKKIK</sequence>
<dbReference type="InterPro" id="IPR019906">
    <property type="entry name" value="Ribosomal_uL6_bac-type"/>
</dbReference>
<evidence type="ECO:0000256" key="2">
    <source>
        <dbReference type="ARBA" id="ARBA00022980"/>
    </source>
</evidence>
<organism evidence="6 7">
    <name type="scientific">Starmerella bacillaris</name>
    <name type="common">Yeast</name>
    <name type="synonym">Candida zemplinina</name>
    <dbReference type="NCBI Taxonomy" id="1247836"/>
    <lineage>
        <taxon>Eukaryota</taxon>
        <taxon>Fungi</taxon>
        <taxon>Dikarya</taxon>
        <taxon>Ascomycota</taxon>
        <taxon>Saccharomycotina</taxon>
        <taxon>Dipodascomycetes</taxon>
        <taxon>Dipodascales</taxon>
        <taxon>Trichomonascaceae</taxon>
        <taxon>Starmerella</taxon>
    </lineage>
</organism>
<name>A0AAV5RPS0_STABA</name>
<dbReference type="PROSITE" id="PS00525">
    <property type="entry name" value="RIBOSOMAL_L6_1"/>
    <property type="match status" value="1"/>
</dbReference>
<dbReference type="AlphaFoldDB" id="A0AAV5RPS0"/>
<dbReference type="InterPro" id="IPR020040">
    <property type="entry name" value="Ribosomal_uL6_a/b-dom"/>
</dbReference>
<comment type="caution">
    <text evidence="6">The sequence shown here is derived from an EMBL/GenBank/DDBJ whole genome shotgun (WGS) entry which is preliminary data.</text>
</comment>
<dbReference type="InterPro" id="IPR036789">
    <property type="entry name" value="Ribosomal_uL6-like_a/b-dom_sf"/>
</dbReference>
<dbReference type="PANTHER" id="PTHR11655">
    <property type="entry name" value="60S/50S RIBOSOMAL PROTEIN L6/L9"/>
    <property type="match status" value="1"/>
</dbReference>
<dbReference type="Gene3D" id="3.90.930.12">
    <property type="entry name" value="Ribosomal protein L6, alpha-beta domain"/>
    <property type="match status" value="2"/>
</dbReference>
<keyword evidence="2 4" id="KW-0689">Ribosomal protein</keyword>
<keyword evidence="7" id="KW-1185">Reference proteome</keyword>
<evidence type="ECO:0000313" key="7">
    <source>
        <dbReference type="Proteomes" id="UP001362899"/>
    </source>
</evidence>
<dbReference type="GO" id="GO:0019843">
    <property type="term" value="F:rRNA binding"/>
    <property type="evidence" value="ECO:0007669"/>
    <property type="project" value="InterPro"/>
</dbReference>
<dbReference type="GO" id="GO:0006412">
    <property type="term" value="P:translation"/>
    <property type="evidence" value="ECO:0007669"/>
    <property type="project" value="InterPro"/>
</dbReference>
<dbReference type="EMBL" id="BTGC01000008">
    <property type="protein sequence ID" value="GMM53183.1"/>
    <property type="molecule type" value="Genomic_DNA"/>
</dbReference>
<dbReference type="GO" id="GO:0003735">
    <property type="term" value="F:structural constituent of ribosome"/>
    <property type="evidence" value="ECO:0007669"/>
    <property type="project" value="InterPro"/>
</dbReference>